<feature type="domain" description="AMP-binding enzyme C-terminal" evidence="2">
    <location>
        <begin position="167"/>
        <end position="206"/>
    </location>
</feature>
<dbReference type="PANTHER" id="PTHR43767:SF1">
    <property type="entry name" value="NONRIBOSOMAL PEPTIDE SYNTHASE PES1 (EUROFUNG)-RELATED"/>
    <property type="match status" value="1"/>
</dbReference>
<dbReference type="EMBL" id="LGTE01000007">
    <property type="protein sequence ID" value="KNZ69993.1"/>
    <property type="molecule type" value="Genomic_DNA"/>
</dbReference>
<dbReference type="AlphaFoldDB" id="A0A0L6W3R0"/>
<evidence type="ECO:0000313" key="4">
    <source>
        <dbReference type="Proteomes" id="UP000037175"/>
    </source>
</evidence>
<feature type="domain" description="AMP-dependent synthetase/ligase" evidence="1">
    <location>
        <begin position="17"/>
        <end position="118"/>
    </location>
</feature>
<comment type="caution">
    <text evidence="3">The sequence shown here is derived from an EMBL/GenBank/DDBJ whole genome shotgun (WGS) entry which is preliminary data.</text>
</comment>
<keyword evidence="3" id="KW-0436">Ligase</keyword>
<dbReference type="Gene3D" id="3.30.300.30">
    <property type="match status" value="1"/>
</dbReference>
<proteinExistence type="predicted"/>
<accession>A0A0L6W3R0</accession>
<evidence type="ECO:0000313" key="3">
    <source>
        <dbReference type="EMBL" id="KNZ69993.1"/>
    </source>
</evidence>
<dbReference type="Gene3D" id="3.40.50.12780">
    <property type="entry name" value="N-terminal domain of ligase-like"/>
    <property type="match status" value="2"/>
</dbReference>
<dbReference type="Pfam" id="PF00501">
    <property type="entry name" value="AMP-binding"/>
    <property type="match status" value="1"/>
</dbReference>
<dbReference type="InterPro" id="IPR000873">
    <property type="entry name" value="AMP-dep_synth/lig_dom"/>
</dbReference>
<organism evidence="3 4">
    <name type="scientific">Thermincola ferriacetica</name>
    <dbReference type="NCBI Taxonomy" id="281456"/>
    <lineage>
        <taxon>Bacteria</taxon>
        <taxon>Bacillati</taxon>
        <taxon>Bacillota</taxon>
        <taxon>Clostridia</taxon>
        <taxon>Eubacteriales</taxon>
        <taxon>Thermincolaceae</taxon>
        <taxon>Thermincola</taxon>
    </lineage>
</organism>
<evidence type="ECO:0000259" key="2">
    <source>
        <dbReference type="Pfam" id="PF13193"/>
    </source>
</evidence>
<dbReference type="SUPFAM" id="SSF56801">
    <property type="entry name" value="Acetyl-CoA synthetase-like"/>
    <property type="match status" value="2"/>
</dbReference>
<dbReference type="PATRIC" id="fig|281456.6.peg.1463"/>
<dbReference type="InterPro" id="IPR045851">
    <property type="entry name" value="AMP-bd_C_sf"/>
</dbReference>
<protein>
    <submittedName>
        <fullName evidence="3">AMP-dependent synthetase and ligase</fullName>
    </submittedName>
</protein>
<dbReference type="Proteomes" id="UP000037175">
    <property type="component" value="Unassembled WGS sequence"/>
</dbReference>
<dbReference type="GO" id="GO:0016878">
    <property type="term" value="F:acid-thiol ligase activity"/>
    <property type="evidence" value="ECO:0007669"/>
    <property type="project" value="UniProtKB-ARBA"/>
</dbReference>
<keyword evidence="4" id="KW-1185">Reference proteome</keyword>
<evidence type="ECO:0000259" key="1">
    <source>
        <dbReference type="Pfam" id="PF00501"/>
    </source>
</evidence>
<sequence>MKEIGGKAVLLGEVISRAKDRFPDKTALIYKDWQWTYRELDEQINQVANGLRKLGIRKGDRVGLLMLDSPYFVIGYFAVARLGDIVVPINVAFKGEEVKYLINDSQAFAMIVAPVFLPLVKQIRKELKNGWLHTGDVAYMDEEGYLFIVDRKKDLIIVGGLNVYPREIEEVIYSHPKVAEAAVVGVADALRGEAVKAFIAQNLKEGIEGIVQERF</sequence>
<name>A0A0L6W3R0_9FIRM</name>
<dbReference type="Pfam" id="PF13193">
    <property type="entry name" value="AMP-binding_C"/>
    <property type="match status" value="1"/>
</dbReference>
<dbReference type="InterPro" id="IPR050237">
    <property type="entry name" value="ATP-dep_AMP-bd_enzyme"/>
</dbReference>
<dbReference type="PANTHER" id="PTHR43767">
    <property type="entry name" value="LONG-CHAIN-FATTY-ACID--COA LIGASE"/>
    <property type="match status" value="1"/>
</dbReference>
<dbReference type="InterPro" id="IPR042099">
    <property type="entry name" value="ANL_N_sf"/>
</dbReference>
<gene>
    <name evidence="3" type="ORF">Tfer_1376</name>
</gene>
<reference evidence="4" key="1">
    <citation type="submission" date="2015-07" db="EMBL/GenBank/DDBJ databases">
        <title>Complete Genome of Thermincola ferriacetica strain Z-0001T.</title>
        <authorList>
            <person name="Lusk B."/>
            <person name="Badalamenti J.P."/>
            <person name="Parameswaran P."/>
            <person name="Bond D.R."/>
            <person name="Torres C.I."/>
        </authorList>
    </citation>
    <scope>NUCLEOTIDE SEQUENCE [LARGE SCALE GENOMIC DNA]</scope>
    <source>
        <strain evidence="4">Z-0001</strain>
    </source>
</reference>
<dbReference type="InterPro" id="IPR025110">
    <property type="entry name" value="AMP-bd_C"/>
</dbReference>